<comment type="caution">
    <text evidence="3">The sequence shown here is derived from an EMBL/GenBank/DDBJ whole genome shotgun (WGS) entry which is preliminary data.</text>
</comment>
<dbReference type="Proteomes" id="UP000316096">
    <property type="component" value="Unassembled WGS sequence"/>
</dbReference>
<dbReference type="EMBL" id="VFOZ01000001">
    <property type="protein sequence ID" value="TQM00383.1"/>
    <property type="molecule type" value="Genomic_DNA"/>
</dbReference>
<evidence type="ECO:0000313" key="4">
    <source>
        <dbReference type="Proteomes" id="UP000316096"/>
    </source>
</evidence>
<dbReference type="PROSITE" id="PS51257">
    <property type="entry name" value="PROKAR_LIPOPROTEIN"/>
    <property type="match status" value="1"/>
</dbReference>
<evidence type="ECO:0000313" key="3">
    <source>
        <dbReference type="EMBL" id="TQM00383.1"/>
    </source>
</evidence>
<name>A0A543CTE7_9ACTN</name>
<reference evidence="3 4" key="1">
    <citation type="submission" date="2019-06" db="EMBL/GenBank/DDBJ databases">
        <title>Sequencing the genomes of 1000 actinobacteria strains.</title>
        <authorList>
            <person name="Klenk H.-P."/>
        </authorList>
    </citation>
    <scope>NUCLEOTIDE SEQUENCE [LARGE SCALE GENOMIC DNA]</scope>
    <source>
        <strain evidence="3 4">DSM 102200</strain>
    </source>
</reference>
<gene>
    <name evidence="3" type="ORF">FB559_6095</name>
</gene>
<dbReference type="AlphaFoldDB" id="A0A543CTE7"/>
<protein>
    <submittedName>
        <fullName evidence="3">Uncharacterized protein</fullName>
    </submittedName>
</protein>
<sequence length="355" mass="36321">MAHPRAAVLVVAVLLAGVAGCRTGHGAASRPSASPSRVPAASPSVSTVPSNAAAKSTVGAGGGPSIGGCPSFPAGNIWNADVSRLPVSPHSGAYVAAIGAGAALHADFGAGSWQGTKMGFSVAYVKPGQPLVKVGFDYAGESDRVGYPIPRDAPVEGGANADGDRHVLVVNTGTCKLYELFDAHPNPGGSWHAGSGAVFDLRSNHLRPAGWTSADAAGLPITPGLVRRDEVRRGRITHALRITVPRTAARYVWPARHSASGAASTSLPPMGLRLRLKAGVQISGYPRDAQVILRALKTYGAIVADNGSAWYLSGTNDSGWNNEVLGTLKGIKGADFEALDSGSLMGDRDSGRVRG</sequence>
<evidence type="ECO:0000256" key="1">
    <source>
        <dbReference type="SAM" id="MobiDB-lite"/>
    </source>
</evidence>
<keyword evidence="4" id="KW-1185">Reference proteome</keyword>
<feature type="region of interest" description="Disordered" evidence="1">
    <location>
        <begin position="25"/>
        <end position="49"/>
    </location>
</feature>
<feature type="signal peptide" evidence="2">
    <location>
        <begin position="1"/>
        <end position="21"/>
    </location>
</feature>
<feature type="compositionally biased region" description="Low complexity" evidence="1">
    <location>
        <begin position="27"/>
        <end position="49"/>
    </location>
</feature>
<keyword evidence="2" id="KW-0732">Signal</keyword>
<dbReference type="RefSeq" id="WP_221640239.1">
    <property type="nucleotide sequence ID" value="NZ_VFOZ01000001.1"/>
</dbReference>
<organism evidence="3 4">
    <name type="scientific">Actinoallomurus bryophytorum</name>
    <dbReference type="NCBI Taxonomy" id="1490222"/>
    <lineage>
        <taxon>Bacteria</taxon>
        <taxon>Bacillati</taxon>
        <taxon>Actinomycetota</taxon>
        <taxon>Actinomycetes</taxon>
        <taxon>Streptosporangiales</taxon>
        <taxon>Thermomonosporaceae</taxon>
        <taxon>Actinoallomurus</taxon>
    </lineage>
</organism>
<proteinExistence type="predicted"/>
<accession>A0A543CTE7</accession>
<feature type="chain" id="PRO_5039335224" evidence="2">
    <location>
        <begin position="22"/>
        <end position="355"/>
    </location>
</feature>
<evidence type="ECO:0000256" key="2">
    <source>
        <dbReference type="SAM" id="SignalP"/>
    </source>
</evidence>